<reference evidence="5 6" key="1">
    <citation type="submission" date="2020-04" db="EMBL/GenBank/DDBJ databases">
        <title>Vibrio sp. SM6, a novel species isolated from seawater.</title>
        <authorList>
            <person name="Wang X."/>
        </authorList>
    </citation>
    <scope>NUCLEOTIDE SEQUENCE [LARGE SCALE GENOMIC DNA]</scope>
    <source>
        <strain evidence="5 6">SM6</strain>
    </source>
</reference>
<dbReference type="HAMAP" id="MF_00929">
    <property type="entry name" value="Cellobiose_2_epim"/>
    <property type="match status" value="1"/>
</dbReference>
<dbReference type="SUPFAM" id="SSF48208">
    <property type="entry name" value="Six-hairpin glycosidases"/>
    <property type="match status" value="1"/>
</dbReference>
<comment type="caution">
    <text evidence="5">The sequence shown here is derived from an EMBL/GenBank/DDBJ whole genome shotgun (WGS) entry which is preliminary data.</text>
</comment>
<dbReference type="Proteomes" id="UP000535589">
    <property type="component" value="Unassembled WGS sequence"/>
</dbReference>
<evidence type="ECO:0000313" key="5">
    <source>
        <dbReference type="EMBL" id="NLS14882.1"/>
    </source>
</evidence>
<evidence type="ECO:0000313" key="6">
    <source>
        <dbReference type="Proteomes" id="UP000535589"/>
    </source>
</evidence>
<dbReference type="GO" id="GO:0005975">
    <property type="term" value="P:carbohydrate metabolic process"/>
    <property type="evidence" value="ECO:0007669"/>
    <property type="project" value="InterPro"/>
</dbReference>
<protein>
    <recommendedName>
        <fullName evidence="4">Cellobiose 2-epimerase</fullName>
        <shortName evidence="4">CE</shortName>
        <ecNumber evidence="4">5.1.3.11</ecNumber>
    </recommendedName>
</protein>
<gene>
    <name evidence="5" type="ORF">HGP28_18655</name>
</gene>
<keyword evidence="6" id="KW-1185">Reference proteome</keyword>
<dbReference type="AlphaFoldDB" id="A0A7X8TUP8"/>
<dbReference type="Pfam" id="PF07221">
    <property type="entry name" value="GlcNAc_2-epim"/>
    <property type="match status" value="1"/>
</dbReference>
<dbReference type="EMBL" id="JABAIK010000034">
    <property type="protein sequence ID" value="NLS14882.1"/>
    <property type="molecule type" value="Genomic_DNA"/>
</dbReference>
<evidence type="ECO:0000256" key="1">
    <source>
        <dbReference type="ARBA" id="ARBA00001470"/>
    </source>
</evidence>
<dbReference type="InterPro" id="IPR028584">
    <property type="entry name" value="Cellobiose_2_epim"/>
</dbReference>
<dbReference type="GO" id="GO:0047736">
    <property type="term" value="F:cellobiose epimerase activity"/>
    <property type="evidence" value="ECO:0007669"/>
    <property type="project" value="UniProtKB-UniRule"/>
</dbReference>
<dbReference type="PANTHER" id="PTHR15108">
    <property type="entry name" value="N-ACYLGLUCOSAMINE-2-EPIMERASE"/>
    <property type="match status" value="1"/>
</dbReference>
<keyword evidence="3 4" id="KW-0413">Isomerase</keyword>
<dbReference type="InterPro" id="IPR008928">
    <property type="entry name" value="6-hairpin_glycosidase_sf"/>
</dbReference>
<dbReference type="Gene3D" id="1.50.10.10">
    <property type="match status" value="1"/>
</dbReference>
<name>A0A7X8TUP8_9VIBR</name>
<comment type="similarity">
    <text evidence="4">Belongs to the cellobiose 2-epimerase family.</text>
</comment>
<organism evidence="5 6">
    <name type="scientific">Vibrio agarilyticus</name>
    <dbReference type="NCBI Taxonomy" id="2726741"/>
    <lineage>
        <taxon>Bacteria</taxon>
        <taxon>Pseudomonadati</taxon>
        <taxon>Pseudomonadota</taxon>
        <taxon>Gammaproteobacteria</taxon>
        <taxon>Vibrionales</taxon>
        <taxon>Vibrionaceae</taxon>
        <taxon>Vibrio</taxon>
    </lineage>
</organism>
<dbReference type="InterPro" id="IPR012341">
    <property type="entry name" value="6hp_glycosidase-like_sf"/>
</dbReference>
<dbReference type="EC" id="5.1.3.11" evidence="4"/>
<dbReference type="RefSeq" id="WP_168837953.1">
    <property type="nucleotide sequence ID" value="NZ_JABAIK010000034.1"/>
</dbReference>
<evidence type="ECO:0000256" key="3">
    <source>
        <dbReference type="ARBA" id="ARBA00023235"/>
    </source>
</evidence>
<accession>A0A7X8TUP8</accession>
<sequence>MIEMKELKAQFKTEADSILNYWLGMIDNIHGGFYCFCDADNNISYQNDKSVLLHSRILWTFSKAYRVFGDERYREAAEHCFLFIRDHCIDEIHGGVYWMLKYDGNLIDDQKHVYNQCFAIYALSEFFLSTDNEESLNLALDLFNIVEKFAYDSKNCGYNEAFNCSWEPIPNYLVCDTSEGVLAEKSMNTHLHILEAYTSLYKATNSLMIQHKLLELLKIIRWNIIDSSGHFGLFFSSDWKCVSKDVSYGHDIEGSWLMDEAAKELSDGDFANEIFQFTTRMADITLSEGVDRNGAVFNELREGYLLDTDRVWWVQAEAMVGFYNAYQKTRRHDYFQAFLACWNIAKNQLKDTVHGEWHWKLRRNGEPYSDLPKVEPWKCPYHNGRACLELYTRLEIDELSSYEVAPQPTLFTN</sequence>
<dbReference type="InterPro" id="IPR010819">
    <property type="entry name" value="AGE/CE"/>
</dbReference>
<proteinExistence type="inferred from homology"/>
<comment type="catalytic activity">
    <reaction evidence="1 4">
        <text>D-cellobiose = beta-D-glucosyl-(1-&gt;4)-D-mannopyranose</text>
        <dbReference type="Rhea" id="RHEA:23384"/>
        <dbReference type="ChEBI" id="CHEBI:17057"/>
        <dbReference type="ChEBI" id="CHEBI:47931"/>
        <dbReference type="EC" id="5.1.3.11"/>
    </reaction>
</comment>
<evidence type="ECO:0000256" key="2">
    <source>
        <dbReference type="ARBA" id="ARBA00008558"/>
    </source>
</evidence>
<evidence type="ECO:0000256" key="4">
    <source>
        <dbReference type="HAMAP-Rule" id="MF_00929"/>
    </source>
</evidence>
<comment type="function">
    <text evidence="4">Catalyzes the reversible epimerization of cellobiose to 4-O-beta-D-glucopyranosyl-D-mannose (Glc-Man).</text>
</comment>
<comment type="similarity">
    <text evidence="2">Belongs to the N-acylglucosamine 2-epimerase family.</text>
</comment>